<dbReference type="EMBL" id="CP003479">
    <property type="protein sequence ID" value="AFI04714.1"/>
    <property type="molecule type" value="Genomic_DNA"/>
</dbReference>
<evidence type="ECO:0008006" key="3">
    <source>
        <dbReference type="Google" id="ProtNLM"/>
    </source>
</evidence>
<dbReference type="PATRIC" id="fig|182217.3.peg.1540"/>
<dbReference type="AlphaFoldDB" id="I0EP45"/>
<name>I0EP45_HELC0</name>
<gene>
    <name evidence="1" type="ordered locus">HCW_07280</name>
</gene>
<protein>
    <recommendedName>
        <fullName evidence="3">Outer membrane protein</fullName>
    </recommendedName>
</protein>
<proteinExistence type="predicted"/>
<keyword evidence="2" id="KW-1185">Reference proteome</keyword>
<evidence type="ECO:0000313" key="2">
    <source>
        <dbReference type="Proteomes" id="UP000005010"/>
    </source>
</evidence>
<evidence type="ECO:0000313" key="1">
    <source>
        <dbReference type="EMBL" id="AFI04714.1"/>
    </source>
</evidence>
<sequence length="802" mass="90206">MWCNPSDPSCYFKTNNSLNTCAIGDKACNNACNGAKNCMDNNSLVSQSVLDSIKVNTDALVSASLDKGDLKISNFLPYNLSNVTLMAHINGKEIPLALLENISAYEDYTLNANTITKLKELLKTDSNITFSFQASNFSNTQTTRVLEQMNSMKENLWLKFSDNPYGSANNWIKMSVQDVENYINIYENLSALLNSQSFKNAVLNAPFQFSNDQSPFQQALTEVVDINGTMYRIGAMTKAFEEENHLDPQKDKIIGAIYTMGKDPQIKGYITQNTAYNQGQYFIHFASKGQNYKEVQGKIYFEPEYNGDVPYAMINGKKEYGACISTSNNSSQYVPTSECLNSNQIRDPYTTKNGATIQWVSYNVISKQKIYDTYTKSYGVTLGLLSKGAWGDEGATFPNKQIMGLQQGLISPTNNQALLNYQKFYGYNDNYNTPSRVEYLPPKICGAKCYQTVQDNGMSARSSINVLFHEFGHLIGYNWGNNPNELKFKYEVKTNNKIEIKYKYNGNLYIGHCGDLTFPGGELSGDYGHDGFHCNLIGPVGSGDYPLTYPLYIPNKAGPNTNNPVIFAGMTGLMLSVYMNLEKNNQLTINYNTIGKNTQRAKEEVLVSKMRYSLAQKATIRHILSAFSKRTTNAMIGFDILGGYQKYYNDYVGISYYGFLNYNYSKQRNFLNQVNQIGFGIGSNLLLDFFTTYKNTIIRNQKDKTNLIKQKLFQSSLGSFLGLRAVYNGYAFANSYTNYGNLNFIGGFSYRIKHSKYSIGISIPLIQDTIKKAQHNPLSSNYASLNLGASHFNVFFNYGWVF</sequence>
<dbReference type="InterPro" id="IPR002718">
    <property type="entry name" value="OMP_Helicobacter"/>
</dbReference>
<dbReference type="HOGENOM" id="CLU_017994_1_0_7"/>
<reference evidence="2" key="1">
    <citation type="submission" date="2012-04" db="EMBL/GenBank/DDBJ databases">
        <title>Complete genome sequence of Helicobacter cetorum strain MIT 00-7128.</title>
        <authorList>
            <person name="Kersulyte D."/>
            <person name="Berg D.E."/>
        </authorList>
    </citation>
    <scope>NUCLEOTIDE SEQUENCE [LARGE SCALE GENOMIC DNA]</scope>
    <source>
        <strain evidence="2">MIT 00-7128</strain>
    </source>
</reference>
<dbReference type="Proteomes" id="UP000005010">
    <property type="component" value="Chromosome"/>
</dbReference>
<dbReference type="KEGG" id="hce:HCW_07280"/>
<accession>I0EP45</accession>
<dbReference type="RefSeq" id="WP_014661581.1">
    <property type="nucleotide sequence ID" value="NC_017737.1"/>
</dbReference>
<organism evidence="1 2">
    <name type="scientific">Helicobacter cetorum (strain ATCC BAA-429 / MIT 00-7128)</name>
    <dbReference type="NCBI Taxonomy" id="182217"/>
    <lineage>
        <taxon>Bacteria</taxon>
        <taxon>Pseudomonadati</taxon>
        <taxon>Campylobacterota</taxon>
        <taxon>Epsilonproteobacteria</taxon>
        <taxon>Campylobacterales</taxon>
        <taxon>Helicobacteraceae</taxon>
        <taxon>Helicobacter</taxon>
    </lineage>
</organism>
<dbReference type="PRINTS" id="PR01776">
    <property type="entry name" value="HPOMPFAMILY"/>
</dbReference>